<feature type="compositionally biased region" description="Basic and acidic residues" evidence="1">
    <location>
        <begin position="515"/>
        <end position="529"/>
    </location>
</feature>
<evidence type="ECO:0000313" key="3">
    <source>
        <dbReference type="Proteomes" id="UP001157974"/>
    </source>
</evidence>
<dbReference type="Proteomes" id="UP001157974">
    <property type="component" value="Unassembled WGS sequence"/>
</dbReference>
<reference evidence="2 3" key="1">
    <citation type="journal article" date="2023" name="Nat. Commun.">
        <title>Origin of minicircular mitochondrial genomes in red algae.</title>
        <authorList>
            <person name="Lee Y."/>
            <person name="Cho C.H."/>
            <person name="Lee Y.M."/>
            <person name="Park S.I."/>
            <person name="Yang J.H."/>
            <person name="West J.A."/>
            <person name="Bhattacharya D."/>
            <person name="Yoon H.S."/>
        </authorList>
    </citation>
    <scope>NUCLEOTIDE SEQUENCE [LARGE SCALE GENOMIC DNA]</scope>
    <source>
        <strain evidence="2 3">CCMP1338</strain>
        <tissue evidence="2">Whole cell</tissue>
    </source>
</reference>
<feature type="region of interest" description="Disordered" evidence="1">
    <location>
        <begin position="483"/>
        <end position="631"/>
    </location>
</feature>
<protein>
    <recommendedName>
        <fullName evidence="4">Pre-rRNA-processing protein RIX1 N-terminal domain-containing protein</fullName>
    </recommendedName>
</protein>
<dbReference type="EMBL" id="JAMWBK010000002">
    <property type="protein sequence ID" value="KAJ8907568.1"/>
    <property type="molecule type" value="Genomic_DNA"/>
</dbReference>
<name>A0AAV8V2D1_9RHOD</name>
<accession>A0AAV8V2D1</accession>
<sequence length="654" mass="71250">MDWDSVEIDSRGWILSENSVQGLIGDATASPIAPDAQKRLLLKAAESVDGTEINRLCQTCLDKNATEALAMCIIRWSSEFETGDDFHRVLKRVKTLLEKGLEAGSNSNEICGYLTLCCGVLSSTSGKLNPFRHLVNKFFQFLDSTDPDVAELSSACLTLTPQSSQDWKELLDQLRRESEILISEGRSLPGHETLRRILLRRRFSRLVAAICALLAARYGFTCDVPVYRMVELAASGVEIKDLRPSALMLLNSSLSCISPISSLPAARKSVDIIRQSLESCNGMGSVELLRASRTVVEAFGIDAERQLITGLRRLCFTIISSRLKEKTAHKRDEPTRSKKRRKRAGASDTLAESPSTPPVDNSLWISAVQLLRSLVCVGFCGIDPHLDTEIETVASELCRFARIALNVPGLDYELLQEIQDAALAAVTTPRSNMRLPAEFSSVLSLGNAYLQRIGSSAFQCIALQAVKHPRGVPLIRSATAPKLLQTTNTHPTPAEKQDYESARLSIDPTTVSKEAAFEKENSSPDKEAVETMVPEGVREDLARSPSVAEAGSVGTDHAAKPGLSDEGDNTARLKIDLKPVVLVPETKGESQLDRKESPAEAPKTIGEGSERGEEAHRVGRSESSDDDEPSVEDIVARVNFDEGPDEADRVGSGE</sequence>
<feature type="compositionally biased region" description="Basic and acidic residues" evidence="1">
    <location>
        <begin position="586"/>
        <end position="598"/>
    </location>
</feature>
<evidence type="ECO:0000313" key="2">
    <source>
        <dbReference type="EMBL" id="KAJ8907568.1"/>
    </source>
</evidence>
<proteinExistence type="predicted"/>
<feature type="region of interest" description="Disordered" evidence="1">
    <location>
        <begin position="327"/>
        <end position="357"/>
    </location>
</feature>
<evidence type="ECO:0008006" key="4">
    <source>
        <dbReference type="Google" id="ProtNLM"/>
    </source>
</evidence>
<dbReference type="AlphaFoldDB" id="A0AAV8V2D1"/>
<organism evidence="2 3">
    <name type="scientific">Rhodosorus marinus</name>
    <dbReference type="NCBI Taxonomy" id="101924"/>
    <lineage>
        <taxon>Eukaryota</taxon>
        <taxon>Rhodophyta</taxon>
        <taxon>Stylonematophyceae</taxon>
        <taxon>Stylonematales</taxon>
        <taxon>Stylonemataceae</taxon>
        <taxon>Rhodosorus</taxon>
    </lineage>
</organism>
<gene>
    <name evidence="2" type="ORF">NDN08_007679</name>
</gene>
<feature type="compositionally biased region" description="Basic and acidic residues" evidence="1">
    <location>
        <begin position="608"/>
        <end position="623"/>
    </location>
</feature>
<feature type="compositionally biased region" description="Basic and acidic residues" evidence="1">
    <location>
        <begin position="327"/>
        <end position="336"/>
    </location>
</feature>
<comment type="caution">
    <text evidence="2">The sequence shown here is derived from an EMBL/GenBank/DDBJ whole genome shotgun (WGS) entry which is preliminary data.</text>
</comment>
<keyword evidence="3" id="KW-1185">Reference proteome</keyword>
<evidence type="ECO:0000256" key="1">
    <source>
        <dbReference type="SAM" id="MobiDB-lite"/>
    </source>
</evidence>